<sequence length="767" mass="82282">MEWPRRGKAGVPREGGSPWNPRADRPPLGAPERSVAPPGCFVPLSLWPVPTLGPALDSQICLCCPALLHEGGRRRRRGGAGLFVWGGQSSPLLRCLMALLLWTLLAACLPALCAGSDQVTAAAVPPEDGLLLQAGTEPGSQGALQGPTKLPPHFPDEDVGQRKTFPDGLPNSLKGEGEEGCWDWALSGSAGQIASAMRALGVDLLREMEAEKGMGNTIFSPLSIALALSHLSLGAANETQKHLLEVLHMDSVPCLHQALREVTQHLHQTALSIAGRLFLKKGFPIKEKFLEASQRFYGAKPVLLSGNSTADLNAINSWVKEATNGKIPIMLTELPPNVLMVLLNAVYFQGFWKTKFDPLLTERSLFHLDKETAVSVEMMKGHIFPLSWFTMESLEAEVAKFPFKGNTSFVAIVPSLDQQNFAQVLSEVLQHNLQTSFPEERSTKVKMPKLHLEDHTDLNEVLTRLGLGELFSVPDLSRLAEGPLTVSSIKHRAALELSEEGVKAAAATSVLGVRSASVFSLDRPFIFMITDDVTSIPLFMGTIRNPRPGAPVEKHDCPSPRGRPGCRFPWGNRCICCPPILSPPEGQGAPPGGRGQTCRGSSSVVPSRGNQAPPGRFYAREPRGRLILQQETENQGGLCSWGPLSAPPPQTLTSPPRWAQAGGGPARKEEAAALRGTPQSCNLKPVALPVPVINTRLPCPAPTPPCGRLESERAITVCGPQSQAGGQPGHLCHVPGQTLFCSAGILSQGRVPPLCTKQPILGKRLAV</sequence>
<evidence type="ECO:0000256" key="3">
    <source>
        <dbReference type="ARBA" id="ARBA00022525"/>
    </source>
</evidence>
<feature type="domain" description="Serpin" evidence="8">
    <location>
        <begin position="202"/>
        <end position="546"/>
    </location>
</feature>
<keyword evidence="10" id="KW-1185">Reference proteome</keyword>
<dbReference type="PANTHER" id="PTHR11461:SF20">
    <property type="entry name" value="ALPHA-2-ANTIPLASMIN"/>
    <property type="match status" value="1"/>
</dbReference>
<keyword evidence="4" id="KW-0732">Signal</keyword>
<evidence type="ECO:0000256" key="1">
    <source>
        <dbReference type="ARBA" id="ARBA00004613"/>
    </source>
</evidence>
<reference evidence="9 10" key="1">
    <citation type="journal article" date="2024" name="Proc. Natl. Acad. Sci. U.S.A.">
        <title>The genetic regulatory architecture and epigenomic basis for age-related changes in rattlesnake venom.</title>
        <authorList>
            <person name="Hogan M.P."/>
            <person name="Holding M.L."/>
            <person name="Nystrom G.S."/>
            <person name="Colston T.J."/>
            <person name="Bartlett D.A."/>
            <person name="Mason A.J."/>
            <person name="Ellsworth S.A."/>
            <person name="Rautsaw R.M."/>
            <person name="Lawrence K.C."/>
            <person name="Strickland J.L."/>
            <person name="He B."/>
            <person name="Fraser P."/>
            <person name="Margres M.J."/>
            <person name="Gilbert D.M."/>
            <person name="Gibbs H.L."/>
            <person name="Parkinson C.L."/>
            <person name="Rokyta D.R."/>
        </authorList>
    </citation>
    <scope>NUCLEOTIDE SEQUENCE [LARGE SCALE GENOMIC DNA]</scope>
    <source>
        <strain evidence="9">DRR0105</strain>
    </source>
</reference>
<dbReference type="SUPFAM" id="SSF56574">
    <property type="entry name" value="Serpins"/>
    <property type="match status" value="1"/>
</dbReference>
<dbReference type="PANTHER" id="PTHR11461">
    <property type="entry name" value="SERINE PROTEASE INHIBITOR, SERPIN"/>
    <property type="match status" value="1"/>
</dbReference>
<dbReference type="GO" id="GO:0051918">
    <property type="term" value="P:negative regulation of fibrinolysis"/>
    <property type="evidence" value="ECO:0007669"/>
    <property type="project" value="InterPro"/>
</dbReference>
<name>A0AAW1CEB0_CROAD</name>
<dbReference type="InterPro" id="IPR033833">
    <property type="entry name" value="Alpha2AP_serpin_dom"/>
</dbReference>
<evidence type="ECO:0000256" key="6">
    <source>
        <dbReference type="RuleBase" id="RU000411"/>
    </source>
</evidence>
<comment type="similarity">
    <text evidence="2 6">Belongs to the serpin family.</text>
</comment>
<comment type="caution">
    <text evidence="9">The sequence shown here is derived from an EMBL/GenBank/DDBJ whole genome shotgun (WGS) entry which is preliminary data.</text>
</comment>
<dbReference type="Pfam" id="PF00079">
    <property type="entry name" value="Serpin"/>
    <property type="match status" value="1"/>
</dbReference>
<dbReference type="GO" id="GO:0005615">
    <property type="term" value="C:extracellular space"/>
    <property type="evidence" value="ECO:0007669"/>
    <property type="project" value="InterPro"/>
</dbReference>
<feature type="region of interest" description="Disordered" evidence="7">
    <location>
        <begin position="1"/>
        <end position="30"/>
    </location>
</feature>
<dbReference type="InterPro" id="IPR042178">
    <property type="entry name" value="Serpin_sf_1"/>
</dbReference>
<dbReference type="InterPro" id="IPR023796">
    <property type="entry name" value="Serpin_dom"/>
</dbReference>
<dbReference type="Proteomes" id="UP001474421">
    <property type="component" value="Unassembled WGS sequence"/>
</dbReference>
<dbReference type="EMBL" id="JAOTOJ010000001">
    <property type="protein sequence ID" value="KAK9412694.1"/>
    <property type="molecule type" value="Genomic_DNA"/>
</dbReference>
<dbReference type="InterPro" id="IPR000215">
    <property type="entry name" value="Serpin_fam"/>
</dbReference>
<dbReference type="InterPro" id="IPR036186">
    <property type="entry name" value="Serpin_sf"/>
</dbReference>
<keyword evidence="5" id="KW-0325">Glycoprotein</keyword>
<dbReference type="Gene3D" id="2.30.39.10">
    <property type="entry name" value="Alpha-1-antitrypsin, domain 1"/>
    <property type="match status" value="1"/>
</dbReference>
<feature type="region of interest" description="Disordered" evidence="7">
    <location>
        <begin position="586"/>
        <end position="619"/>
    </location>
</feature>
<evidence type="ECO:0000256" key="5">
    <source>
        <dbReference type="ARBA" id="ARBA00023180"/>
    </source>
</evidence>
<proteinExistence type="inferred from homology"/>
<dbReference type="InterPro" id="IPR042185">
    <property type="entry name" value="Serpin_sf_2"/>
</dbReference>
<evidence type="ECO:0000313" key="10">
    <source>
        <dbReference type="Proteomes" id="UP001474421"/>
    </source>
</evidence>
<dbReference type="SMART" id="SM00093">
    <property type="entry name" value="SERPIN"/>
    <property type="match status" value="1"/>
</dbReference>
<organism evidence="9 10">
    <name type="scientific">Crotalus adamanteus</name>
    <name type="common">Eastern diamondback rattlesnake</name>
    <dbReference type="NCBI Taxonomy" id="8729"/>
    <lineage>
        <taxon>Eukaryota</taxon>
        <taxon>Metazoa</taxon>
        <taxon>Chordata</taxon>
        <taxon>Craniata</taxon>
        <taxon>Vertebrata</taxon>
        <taxon>Euteleostomi</taxon>
        <taxon>Lepidosauria</taxon>
        <taxon>Squamata</taxon>
        <taxon>Bifurcata</taxon>
        <taxon>Unidentata</taxon>
        <taxon>Episquamata</taxon>
        <taxon>Toxicofera</taxon>
        <taxon>Serpentes</taxon>
        <taxon>Colubroidea</taxon>
        <taxon>Viperidae</taxon>
        <taxon>Crotalinae</taxon>
        <taxon>Crotalus</taxon>
    </lineage>
</organism>
<dbReference type="FunFam" id="3.30.497.10:FF:000003">
    <property type="entry name" value="Serpin family F member 1"/>
    <property type="match status" value="1"/>
</dbReference>
<feature type="compositionally biased region" description="Polar residues" evidence="7">
    <location>
        <begin position="598"/>
        <end position="610"/>
    </location>
</feature>
<evidence type="ECO:0000256" key="7">
    <source>
        <dbReference type="SAM" id="MobiDB-lite"/>
    </source>
</evidence>
<dbReference type="PROSITE" id="PS00284">
    <property type="entry name" value="SERPIN"/>
    <property type="match status" value="1"/>
</dbReference>
<dbReference type="GO" id="GO:0004867">
    <property type="term" value="F:serine-type endopeptidase inhibitor activity"/>
    <property type="evidence" value="ECO:0007669"/>
    <property type="project" value="InterPro"/>
</dbReference>
<keyword evidence="3" id="KW-0964">Secreted</keyword>
<dbReference type="AlphaFoldDB" id="A0AAW1CEB0"/>
<gene>
    <name evidence="9" type="ORF">NXF25_003869</name>
</gene>
<dbReference type="CDD" id="cd02053">
    <property type="entry name" value="serpinF2_A2AP"/>
    <property type="match status" value="1"/>
</dbReference>
<protein>
    <submittedName>
        <fullName evidence="9">Alpha-2-antiplasmin</fullName>
    </submittedName>
</protein>
<evidence type="ECO:0000259" key="8">
    <source>
        <dbReference type="SMART" id="SM00093"/>
    </source>
</evidence>
<evidence type="ECO:0000256" key="2">
    <source>
        <dbReference type="ARBA" id="ARBA00009500"/>
    </source>
</evidence>
<dbReference type="Gene3D" id="3.30.497.10">
    <property type="entry name" value="Antithrombin, subunit I, domain 2"/>
    <property type="match status" value="1"/>
</dbReference>
<evidence type="ECO:0000256" key="4">
    <source>
        <dbReference type="ARBA" id="ARBA00022729"/>
    </source>
</evidence>
<dbReference type="InterPro" id="IPR023795">
    <property type="entry name" value="Serpin_CS"/>
</dbReference>
<comment type="subcellular location">
    <subcellularLocation>
        <location evidence="1">Secreted</location>
    </subcellularLocation>
</comment>
<evidence type="ECO:0000313" key="9">
    <source>
        <dbReference type="EMBL" id="KAK9412694.1"/>
    </source>
</evidence>
<accession>A0AAW1CEB0</accession>